<keyword evidence="4 6" id="KW-0472">Membrane</keyword>
<evidence type="ECO:0000313" key="8">
    <source>
        <dbReference type="EMBL" id="CAJ1375901.1"/>
    </source>
</evidence>
<feature type="transmembrane region" description="Helical" evidence="6">
    <location>
        <begin position="367"/>
        <end position="390"/>
    </location>
</feature>
<comment type="subcellular location">
    <subcellularLocation>
        <location evidence="1">Membrane</location>
        <topology evidence="1">Multi-pass membrane protein</topology>
    </subcellularLocation>
</comment>
<feature type="transmembrane region" description="Helical" evidence="6">
    <location>
        <begin position="251"/>
        <end position="272"/>
    </location>
</feature>
<feature type="region of interest" description="Disordered" evidence="5">
    <location>
        <begin position="407"/>
        <end position="457"/>
    </location>
</feature>
<dbReference type="GO" id="GO:0022857">
    <property type="term" value="F:transmembrane transporter activity"/>
    <property type="evidence" value="ECO:0007669"/>
    <property type="project" value="InterPro"/>
</dbReference>
<reference evidence="8" key="1">
    <citation type="submission" date="2023-08" db="EMBL/GenBank/DDBJ databases">
        <authorList>
            <person name="Chen Y."/>
            <person name="Shah S."/>
            <person name="Dougan E. K."/>
            <person name="Thang M."/>
            <person name="Chan C."/>
        </authorList>
    </citation>
    <scope>NUCLEOTIDE SEQUENCE</scope>
</reference>
<evidence type="ECO:0000256" key="4">
    <source>
        <dbReference type="ARBA" id="ARBA00023136"/>
    </source>
</evidence>
<keyword evidence="9" id="KW-1185">Reference proteome</keyword>
<dbReference type="GO" id="GO:0016020">
    <property type="term" value="C:membrane"/>
    <property type="evidence" value="ECO:0007669"/>
    <property type="project" value="UniProtKB-SubCell"/>
</dbReference>
<dbReference type="PANTHER" id="PTHR11662">
    <property type="entry name" value="SOLUTE CARRIER FAMILY 17"/>
    <property type="match status" value="1"/>
</dbReference>
<keyword evidence="3 6" id="KW-1133">Transmembrane helix</keyword>
<evidence type="ECO:0000313" key="9">
    <source>
        <dbReference type="Proteomes" id="UP001178507"/>
    </source>
</evidence>
<evidence type="ECO:0000256" key="1">
    <source>
        <dbReference type="ARBA" id="ARBA00004141"/>
    </source>
</evidence>
<dbReference type="InterPro" id="IPR005829">
    <property type="entry name" value="Sugar_transporter_CS"/>
</dbReference>
<dbReference type="SUPFAM" id="SSF103473">
    <property type="entry name" value="MFS general substrate transporter"/>
    <property type="match status" value="1"/>
</dbReference>
<dbReference type="Proteomes" id="UP001178507">
    <property type="component" value="Unassembled WGS sequence"/>
</dbReference>
<dbReference type="AlphaFoldDB" id="A0AA36ML19"/>
<sequence>MVNVPTLLAVASLAANYGSRSVLPVVSHVICIDGICSASELIGACSSAFFAGDLGAQLVAKALVQRFSGQQLLCWGTGAWAAVMLLVPAALTGPRLLLLLLQAVLGFCCGLGYPSAHALLAETVAPENKGLAVSLIISASAVGAMASNFLTPQLTQVFSWLVPFLLFAGLGLAITCSISLSTRPKPKAHGSSASSSGSSELLLWLREPLIPAIFLGMFASGAANAFLYSFVPTLFVEAYGASLEQLGFLTFAAPLGNSVCCVLSGILADSLVKHMRPYQVRMIMQSLGTAVPALCLLATCQLKSQLGAAVTVTLWMASHGFQTSGITALLHDVAHARASELFAMGNVASKFAGILAGPLVSRFASTWGWNWILCIIALHYLVSGAVLVSLMPRSEEASKLFNIDTCKKEEQKDESGSPASSDAESTHIASSAEPTPSSSRFSSRSSRRRPTREVSLD</sequence>
<comment type="caution">
    <text evidence="8">The sequence shown here is derived from an EMBL/GenBank/DDBJ whole genome shotgun (WGS) entry which is preliminary data.</text>
</comment>
<dbReference type="InterPro" id="IPR011701">
    <property type="entry name" value="MFS"/>
</dbReference>
<dbReference type="InterPro" id="IPR020846">
    <property type="entry name" value="MFS_dom"/>
</dbReference>
<keyword evidence="2 6" id="KW-0812">Transmembrane</keyword>
<dbReference type="Gene3D" id="1.20.1250.20">
    <property type="entry name" value="MFS general substrate transporter like domains"/>
    <property type="match status" value="2"/>
</dbReference>
<dbReference type="PROSITE" id="PS50850">
    <property type="entry name" value="MFS"/>
    <property type="match status" value="1"/>
</dbReference>
<dbReference type="EMBL" id="CAUJNA010000347">
    <property type="protein sequence ID" value="CAJ1375901.1"/>
    <property type="molecule type" value="Genomic_DNA"/>
</dbReference>
<organism evidence="8 9">
    <name type="scientific">Effrenium voratum</name>
    <dbReference type="NCBI Taxonomy" id="2562239"/>
    <lineage>
        <taxon>Eukaryota</taxon>
        <taxon>Sar</taxon>
        <taxon>Alveolata</taxon>
        <taxon>Dinophyceae</taxon>
        <taxon>Suessiales</taxon>
        <taxon>Symbiodiniaceae</taxon>
        <taxon>Effrenium</taxon>
    </lineage>
</organism>
<evidence type="ECO:0000256" key="2">
    <source>
        <dbReference type="ARBA" id="ARBA00022692"/>
    </source>
</evidence>
<feature type="transmembrane region" description="Helical" evidence="6">
    <location>
        <begin position="209"/>
        <end position="231"/>
    </location>
</feature>
<feature type="transmembrane region" description="Helical" evidence="6">
    <location>
        <begin position="157"/>
        <end position="180"/>
    </location>
</feature>
<name>A0AA36ML19_9DINO</name>
<protein>
    <recommendedName>
        <fullName evidence="7">Major facilitator superfamily (MFS) profile domain-containing protein</fullName>
    </recommendedName>
</protein>
<dbReference type="PROSITE" id="PS00217">
    <property type="entry name" value="SUGAR_TRANSPORT_2"/>
    <property type="match status" value="1"/>
</dbReference>
<accession>A0AA36ML19</accession>
<feature type="transmembrane region" description="Helical" evidence="6">
    <location>
        <begin position="131"/>
        <end position="151"/>
    </location>
</feature>
<proteinExistence type="predicted"/>
<evidence type="ECO:0000256" key="6">
    <source>
        <dbReference type="SAM" id="Phobius"/>
    </source>
</evidence>
<feature type="domain" description="Major facilitator superfamily (MFS) profile" evidence="7">
    <location>
        <begin position="1"/>
        <end position="395"/>
    </location>
</feature>
<evidence type="ECO:0000259" key="7">
    <source>
        <dbReference type="PROSITE" id="PS50850"/>
    </source>
</evidence>
<feature type="transmembrane region" description="Helical" evidence="6">
    <location>
        <begin position="97"/>
        <end position="119"/>
    </location>
</feature>
<evidence type="ECO:0000256" key="3">
    <source>
        <dbReference type="ARBA" id="ARBA00022989"/>
    </source>
</evidence>
<gene>
    <name evidence="8" type="ORF">EVOR1521_LOCUS5083</name>
</gene>
<evidence type="ECO:0000256" key="5">
    <source>
        <dbReference type="SAM" id="MobiDB-lite"/>
    </source>
</evidence>
<dbReference type="InterPro" id="IPR036259">
    <property type="entry name" value="MFS_trans_sf"/>
</dbReference>
<dbReference type="PANTHER" id="PTHR11662:SF446">
    <property type="entry name" value="SODIUM-DEPENDENT PHOSPHATE TRANSPORT PROTEIN 1, CHLOROPLASTIC"/>
    <property type="match status" value="1"/>
</dbReference>
<dbReference type="Pfam" id="PF07690">
    <property type="entry name" value="MFS_1"/>
    <property type="match status" value="1"/>
</dbReference>
<dbReference type="InterPro" id="IPR050382">
    <property type="entry name" value="MFS_Na/Anion_cotransporter"/>
</dbReference>
<feature type="transmembrane region" description="Helical" evidence="6">
    <location>
        <begin position="72"/>
        <end position="91"/>
    </location>
</feature>
<feature type="compositionally biased region" description="Low complexity" evidence="5">
    <location>
        <begin position="429"/>
        <end position="444"/>
    </location>
</feature>